<dbReference type="PANTHER" id="PTHR23048">
    <property type="entry name" value="MYOSIN LIGHT CHAIN 1, 3"/>
    <property type="match status" value="1"/>
</dbReference>
<dbReference type="EMBL" id="CAJVPI010000419">
    <property type="protein sequence ID" value="CAG8532584.1"/>
    <property type="molecule type" value="Genomic_DNA"/>
</dbReference>
<feature type="domain" description="EF-hand" evidence="7">
    <location>
        <begin position="288"/>
        <end position="323"/>
    </location>
</feature>
<dbReference type="PROSITE" id="PS50222">
    <property type="entry name" value="EF_HAND_2"/>
    <property type="match status" value="4"/>
</dbReference>
<evidence type="ECO:0000256" key="3">
    <source>
        <dbReference type="ARBA" id="ARBA00022723"/>
    </source>
</evidence>
<evidence type="ECO:0000256" key="2">
    <source>
        <dbReference type="ARBA" id="ARBA00020786"/>
    </source>
</evidence>
<reference evidence="8" key="1">
    <citation type="submission" date="2021-06" db="EMBL/GenBank/DDBJ databases">
        <authorList>
            <person name="Kallberg Y."/>
            <person name="Tangrot J."/>
            <person name="Rosling A."/>
        </authorList>
    </citation>
    <scope>NUCLEOTIDE SEQUENCE</scope>
    <source>
        <strain evidence="8">BR232B</strain>
    </source>
</reference>
<feature type="domain" description="EF-hand" evidence="7">
    <location>
        <begin position="325"/>
        <end position="360"/>
    </location>
</feature>
<evidence type="ECO:0000256" key="5">
    <source>
        <dbReference type="ARBA" id="ARBA00022837"/>
    </source>
</evidence>
<comment type="caution">
    <text evidence="8">The sequence shown here is derived from an EMBL/GenBank/DDBJ whole genome shotgun (WGS) entry which is preliminary data.</text>
</comment>
<feature type="domain" description="EF-hand" evidence="7">
    <location>
        <begin position="361"/>
        <end position="393"/>
    </location>
</feature>
<feature type="compositionally biased region" description="Basic and acidic residues" evidence="6">
    <location>
        <begin position="93"/>
        <end position="106"/>
    </location>
</feature>
<dbReference type="OrthoDB" id="26525at2759"/>
<dbReference type="FunFam" id="1.10.238.10:FF:000006">
    <property type="entry name" value="Calmodulin 1"/>
    <property type="match status" value="1"/>
</dbReference>
<evidence type="ECO:0000313" key="9">
    <source>
        <dbReference type="Proteomes" id="UP000789739"/>
    </source>
</evidence>
<evidence type="ECO:0000256" key="1">
    <source>
        <dbReference type="ARBA" id="ARBA00009763"/>
    </source>
</evidence>
<accession>A0A9N9ALT5</accession>
<keyword evidence="5" id="KW-0106">Calcium</keyword>
<dbReference type="GO" id="GO:0005737">
    <property type="term" value="C:cytoplasm"/>
    <property type="evidence" value="ECO:0007669"/>
    <property type="project" value="UniProtKB-ARBA"/>
</dbReference>
<dbReference type="SUPFAM" id="SSF47473">
    <property type="entry name" value="EF-hand"/>
    <property type="match status" value="1"/>
</dbReference>
<proteinExistence type="inferred from homology"/>
<feature type="domain" description="EF-hand" evidence="7">
    <location>
        <begin position="252"/>
        <end position="287"/>
    </location>
</feature>
<dbReference type="PANTHER" id="PTHR23048:SF0">
    <property type="entry name" value="CALMODULIN LIKE 3"/>
    <property type="match status" value="1"/>
</dbReference>
<dbReference type="GO" id="GO:0016460">
    <property type="term" value="C:myosin II complex"/>
    <property type="evidence" value="ECO:0007669"/>
    <property type="project" value="TreeGrafter"/>
</dbReference>
<evidence type="ECO:0000313" key="8">
    <source>
        <dbReference type="EMBL" id="CAG8532584.1"/>
    </source>
</evidence>
<evidence type="ECO:0000259" key="7">
    <source>
        <dbReference type="PROSITE" id="PS50222"/>
    </source>
</evidence>
<keyword evidence="9" id="KW-1185">Reference proteome</keyword>
<dbReference type="Proteomes" id="UP000789739">
    <property type="component" value="Unassembled WGS sequence"/>
</dbReference>
<evidence type="ECO:0000256" key="4">
    <source>
        <dbReference type="ARBA" id="ARBA00022737"/>
    </source>
</evidence>
<dbReference type="PROSITE" id="PS00018">
    <property type="entry name" value="EF_HAND_1"/>
    <property type="match status" value="4"/>
</dbReference>
<name>A0A9N9ALT5_9GLOM</name>
<feature type="region of interest" description="Disordered" evidence="6">
    <location>
        <begin position="93"/>
        <end position="115"/>
    </location>
</feature>
<dbReference type="InterPro" id="IPR011992">
    <property type="entry name" value="EF-hand-dom_pair"/>
</dbReference>
<dbReference type="InterPro" id="IPR002048">
    <property type="entry name" value="EF_hand_dom"/>
</dbReference>
<dbReference type="Pfam" id="PF13499">
    <property type="entry name" value="EF-hand_7"/>
    <property type="match status" value="2"/>
</dbReference>
<dbReference type="CDD" id="cd00051">
    <property type="entry name" value="EFh"/>
    <property type="match status" value="2"/>
</dbReference>
<keyword evidence="4" id="KW-0677">Repeat</keyword>
<keyword evidence="3" id="KW-0479">Metal-binding</keyword>
<feature type="region of interest" description="Disordered" evidence="6">
    <location>
        <begin position="43"/>
        <end position="69"/>
    </location>
</feature>
<sequence length="393" mass="45144">MTSSPLRVNTNLSEAFPDPEEDLFWQKATSATDDDRNIDAIWSPKPNNVTIPLPPPPTNTTRHSRKGSKVSWALLSESEKHTRHMRLETKLKDAQTKNSKIRHDNTDAPSLNYYPHHAADASSTVHIEDEDLDPITTDSHDSDEGLWLLWQTRNHRSLSASTNDNRWNKYFPLLNRSNVDDNKRNSREYVHSVPYRDDEDEADGVIDIEMLDDVLSKRKMEQEYLWSGWWTWCLDTFVSKCYVCGADQLNDEQVAEFKEAFALFDKDNDGTITTKELGTVMRSLGQNPTETELQDMINEVDADGNGTIDFPEFLTMMARKMKDTDSEEEIKEAFKVFDKDGNGFISAAELRHVMTNLGEKLTDEEVDEMIREADVDGDGQINYEEFVKMMMTH</sequence>
<gene>
    <name evidence="8" type="ORF">PBRASI_LOCUS4185</name>
</gene>
<comment type="similarity">
    <text evidence="1">Belongs to the calmodulin family.</text>
</comment>
<dbReference type="InterPro" id="IPR018247">
    <property type="entry name" value="EF_Hand_1_Ca_BS"/>
</dbReference>
<dbReference type="Gene3D" id="1.10.238.10">
    <property type="entry name" value="EF-hand"/>
    <property type="match status" value="3"/>
</dbReference>
<dbReference type="AlphaFoldDB" id="A0A9N9ALT5"/>
<dbReference type="FunFam" id="1.10.238.10:FF:000034">
    <property type="entry name" value="Calmodulin"/>
    <property type="match status" value="1"/>
</dbReference>
<dbReference type="SMART" id="SM00054">
    <property type="entry name" value="EFh"/>
    <property type="match status" value="4"/>
</dbReference>
<protein>
    <recommendedName>
        <fullName evidence="2">Calmodulin</fullName>
    </recommendedName>
</protein>
<evidence type="ECO:0000256" key="6">
    <source>
        <dbReference type="SAM" id="MobiDB-lite"/>
    </source>
</evidence>
<organism evidence="8 9">
    <name type="scientific">Paraglomus brasilianum</name>
    <dbReference type="NCBI Taxonomy" id="144538"/>
    <lineage>
        <taxon>Eukaryota</taxon>
        <taxon>Fungi</taxon>
        <taxon>Fungi incertae sedis</taxon>
        <taxon>Mucoromycota</taxon>
        <taxon>Glomeromycotina</taxon>
        <taxon>Glomeromycetes</taxon>
        <taxon>Paraglomerales</taxon>
        <taxon>Paraglomeraceae</taxon>
        <taxon>Paraglomus</taxon>
    </lineage>
</organism>
<dbReference type="GO" id="GO:0005509">
    <property type="term" value="F:calcium ion binding"/>
    <property type="evidence" value="ECO:0007669"/>
    <property type="project" value="InterPro"/>
</dbReference>
<dbReference type="InterPro" id="IPR050230">
    <property type="entry name" value="CALM/Myosin/TropC-like"/>
</dbReference>